<dbReference type="STRING" id="7238.B4HQ07"/>
<dbReference type="Pfam" id="PF21223">
    <property type="entry name" value="TPPII_Ig-like-1"/>
    <property type="match status" value="1"/>
</dbReference>
<dbReference type="Gene3D" id="6.10.250.3080">
    <property type="match status" value="1"/>
</dbReference>
<evidence type="ECO:0000259" key="15">
    <source>
        <dbReference type="Pfam" id="PF21223"/>
    </source>
</evidence>
<sequence>MFNRLRLVHKQLRLYKNFELLGQKASVGLTLPIVSLSRPYMAYMGTERSVVMITAPATKEFAESSERSNISKNTTNKEQSDKSAESRMATSGIVESFPTGALVPKAETGVLNFLQKYPDYDGRDVTIAIFDSGVDPRATGLETLCDGKTVKVIERYDCSGCGDVDMKKKVMPDENGNIKGLSGNSLKLSPELMALNTDPEKAVRVGLKSFSDLLPSKVRNNIVAQAKLKHWDKPHKTATANASRKIVEFESQNPGEASKLPWDKKILKENLDFELEMLNSYEKVYGDIKTSYDCILFPTADGWLTIVDTTEQGDLDQALRIGEYSRTHETRNVDDFLSISVNIHDEGNVLEVVGMSSPHGTHVSSIASGNHSSRDVDGVAPNAKIVSMTIGDGRLGSMETGTALVRAMTKVMELCRDGRRIDVINMSYGEHANWSNSGRIGELMNEVVNKYGVVWVASAGNHGPALCTVGTPPDISQPSLIGVGAYVSPQMMEAEYAMREKLPGNVYTWTSRDPCIDGGQGVTVCAPGGAIASVPQFTMSKSQLMNGTSMAAPHVAGAVALLISGLKQQNIEYSPYSIKRAISVTATKLGYVDPFAQGHGLLNVEKAFEHLTEHRQSKDNMLRFSVRVGNNAAKGIHLRQGVQRNFVDYNVFIEPIFYNDKEADPKDKFNFNVRLNLIASQPWVQCGAFLDLSYGTRSIAVRVDPTGLQPGVHSAVIRAYDTDCVQKGSLFEIPVTVVQPHVLESDQNTPVFEPASSKGDNSVEFQPNTIQRDFILVPERATWAELRMRITDPNRGKDIGKFFVHTNQLLPKQSCRKLETMKIVSVGSENESVMAFKVKSGRILELCIAKYWSNYGQSHLKYSLRFRGVEAHNPNAYVMHAGRGIHKLEIEALVAEDVQPQLQLKNAEVVLKPTEAKISPLSATRDVIPDGRQVYQNLLTFNLNVAKAADVSIYAPIFNDLLYEAEFESQMWMLFDANKALVATGDAHSHTSFTKLDKGEYTIRLQVRHEKRDLLEKISEANLVASFKLTNPLTLDFYENYNQCIVGCRKYVSSPLRLSTRVLYIAPITQERLTKANLPAQCAWLSGNLVFPQDEVGRRVAQHPFTYILNPAEKKAHTNGSSNGSSAAGSTATAAAVTTANGVKPKAPATPQAATSVTNPAAGDGISVQNDPPVDSTGSPASPKKGKANADDYAESFRDFQCSQIVKCELEMAEKIYNDVVATHPKHLQANLLLIQNIESNQLKLQLPLTFVNAQKTSPPEAGESADKQKEDQKKLRSALERIVKLADKVIQETDAEALLSYYGLNSHTRADAAKIKTKNTLIEALCKKGIAVAKLAVLDDCIKDSLAEINDLYTEIIKFVDANDSKAIQFALWHAYAHGHYGRMYKYVVKLIEEKRTRDQFVELAAINGALGHEHIRTVINRMMVTAFPSSFRLF</sequence>
<evidence type="ECO:0000256" key="1">
    <source>
        <dbReference type="ARBA" id="ARBA00001910"/>
    </source>
</evidence>
<dbReference type="GO" id="GO:0042802">
    <property type="term" value="F:identical protein binding"/>
    <property type="evidence" value="ECO:0007669"/>
    <property type="project" value="EnsemblMetazoa"/>
</dbReference>
<dbReference type="GO" id="GO:0005829">
    <property type="term" value="C:cytosol"/>
    <property type="evidence" value="ECO:0007669"/>
    <property type="project" value="EnsemblMetazoa"/>
</dbReference>
<gene>
    <name evidence="17" type="primary">Dsec\GM20311</name>
    <name evidence="17" type="ORF">Dsec_GM20311</name>
</gene>
<dbReference type="InterPro" id="IPR015500">
    <property type="entry name" value="Peptidase_S8_subtilisin-rel"/>
</dbReference>
<dbReference type="Pfam" id="PF21316">
    <property type="entry name" value="TPPII_GBD"/>
    <property type="match status" value="1"/>
</dbReference>
<protein>
    <recommendedName>
        <fullName evidence="4">Tripeptidyl-peptidase 2</fullName>
        <ecNumber evidence="3">3.4.14.10</ecNumber>
    </recommendedName>
    <alternativeName>
        <fullName evidence="9">Tripeptidyl aminopeptidase</fullName>
    </alternativeName>
</protein>
<evidence type="ECO:0000256" key="6">
    <source>
        <dbReference type="ARBA" id="ARBA00022670"/>
    </source>
</evidence>
<keyword evidence="6 10" id="KW-0645">Protease</keyword>
<feature type="domain" description="Tripeptidyl-peptidase II first Ig-like" evidence="15">
    <location>
        <begin position="622"/>
        <end position="738"/>
    </location>
</feature>
<evidence type="ECO:0000313" key="17">
    <source>
        <dbReference type="EMBL" id="EDW47670.1"/>
    </source>
</evidence>
<dbReference type="Gene3D" id="2.20.25.690">
    <property type="match status" value="1"/>
</dbReference>
<dbReference type="EC" id="3.4.14.10" evidence="3"/>
<feature type="active site" description="Charge relay system" evidence="10">
    <location>
        <position position="131"/>
    </location>
</feature>
<dbReference type="PANTHER" id="PTHR43806:SF14">
    <property type="entry name" value="TRIPEPTIDYL-PEPTIDASE 2"/>
    <property type="match status" value="1"/>
</dbReference>
<dbReference type="InterPro" id="IPR022229">
    <property type="entry name" value="TPPII_Ig-like-2"/>
</dbReference>
<dbReference type="Pfam" id="PF12583">
    <property type="entry name" value="TPPII_C"/>
    <property type="match status" value="1"/>
</dbReference>
<dbReference type="InterPro" id="IPR000209">
    <property type="entry name" value="Peptidase_S8/S53_dom"/>
</dbReference>
<evidence type="ECO:0000259" key="12">
    <source>
        <dbReference type="Pfam" id="PF00082"/>
    </source>
</evidence>
<dbReference type="InterPro" id="IPR034051">
    <property type="entry name" value="TPP_II_domain"/>
</dbReference>
<evidence type="ECO:0000259" key="14">
    <source>
        <dbReference type="Pfam" id="PF12583"/>
    </source>
</evidence>
<evidence type="ECO:0000256" key="5">
    <source>
        <dbReference type="ARBA" id="ARBA00022438"/>
    </source>
</evidence>
<comment type="catalytic activity">
    <reaction evidence="1">
        <text>Release of an N-terminal tripeptide from a polypeptide.</text>
        <dbReference type="EC" id="3.4.14.10"/>
    </reaction>
</comment>
<evidence type="ECO:0000256" key="3">
    <source>
        <dbReference type="ARBA" id="ARBA00012462"/>
    </source>
</evidence>
<dbReference type="InterPro" id="IPR036852">
    <property type="entry name" value="Peptidase_S8/S53_dom_sf"/>
</dbReference>
<feature type="domain" description="Tripeptidyl peptidase II second Ig-like" evidence="13">
    <location>
        <begin position="892"/>
        <end position="1076"/>
    </location>
</feature>
<feature type="domain" description="Tripeptidyl-peptidase II galactose-binding" evidence="16">
    <location>
        <begin position="765"/>
        <end position="856"/>
    </location>
</feature>
<evidence type="ECO:0000256" key="4">
    <source>
        <dbReference type="ARBA" id="ARBA00020244"/>
    </source>
</evidence>
<keyword evidence="18" id="KW-1185">Reference proteome</keyword>
<dbReference type="HOGENOM" id="CLU_003084_1_0_1"/>
<evidence type="ECO:0000256" key="7">
    <source>
        <dbReference type="ARBA" id="ARBA00022801"/>
    </source>
</evidence>
<dbReference type="InterPro" id="IPR046940">
    <property type="entry name" value="TPPII_Ig-like_sf"/>
</dbReference>
<dbReference type="PhylomeDB" id="B4HQ07"/>
<dbReference type="PROSITE" id="PS51892">
    <property type="entry name" value="SUBTILASE"/>
    <property type="match status" value="1"/>
</dbReference>
<keyword evidence="7 10" id="KW-0378">Hydrolase</keyword>
<feature type="compositionally biased region" description="Low complexity" evidence="11">
    <location>
        <begin position="1142"/>
        <end position="1155"/>
    </location>
</feature>
<evidence type="ECO:0000256" key="10">
    <source>
        <dbReference type="PROSITE-ProRule" id="PRU01240"/>
    </source>
</evidence>
<dbReference type="MEROPS" id="S08.090"/>
<feature type="region of interest" description="Disordered" evidence="11">
    <location>
        <begin position="63"/>
        <end position="89"/>
    </location>
</feature>
<feature type="region of interest" description="Disordered" evidence="11">
    <location>
        <begin position="1142"/>
        <end position="1190"/>
    </location>
</feature>
<feature type="active site" description="Charge relay system" evidence="10">
    <location>
        <position position="359"/>
    </location>
</feature>
<evidence type="ECO:0000259" key="13">
    <source>
        <dbReference type="Pfam" id="PF12580"/>
    </source>
</evidence>
<dbReference type="Gene3D" id="1.25.40.710">
    <property type="match status" value="1"/>
</dbReference>
<keyword evidence="8 10" id="KW-0720">Serine protease</keyword>
<comment type="similarity">
    <text evidence="2 10">Belongs to the peptidase S8 family.</text>
</comment>
<dbReference type="Proteomes" id="UP000001292">
    <property type="component" value="Unassembled WGS sequence"/>
</dbReference>
<dbReference type="InterPro" id="IPR022398">
    <property type="entry name" value="Peptidase_S8_His-AS"/>
</dbReference>
<dbReference type="CDD" id="cd04857">
    <property type="entry name" value="Peptidases_S8_Tripeptidyl_Aminopeptidase_II"/>
    <property type="match status" value="1"/>
</dbReference>
<dbReference type="PROSITE" id="PS00137">
    <property type="entry name" value="SUBTILASE_HIS"/>
    <property type="match status" value="1"/>
</dbReference>
<dbReference type="GO" id="GO:0032991">
    <property type="term" value="C:protein-containing complex"/>
    <property type="evidence" value="ECO:0007669"/>
    <property type="project" value="EnsemblMetazoa"/>
</dbReference>
<dbReference type="InterPro" id="IPR023828">
    <property type="entry name" value="Peptidase_S8_Ser-AS"/>
</dbReference>
<dbReference type="PRINTS" id="PR00723">
    <property type="entry name" value="SUBTILISIN"/>
</dbReference>
<evidence type="ECO:0000256" key="2">
    <source>
        <dbReference type="ARBA" id="ARBA00011073"/>
    </source>
</evidence>
<dbReference type="GO" id="GO:0006508">
    <property type="term" value="P:proteolysis"/>
    <property type="evidence" value="ECO:0007669"/>
    <property type="project" value="UniProtKB-KW"/>
</dbReference>
<feature type="active site" description="Charge relay system" evidence="10">
    <location>
        <position position="549"/>
    </location>
</feature>
<dbReference type="PANTHER" id="PTHR43806">
    <property type="entry name" value="PEPTIDASE S8"/>
    <property type="match status" value="1"/>
</dbReference>
<dbReference type="GO" id="GO:0004252">
    <property type="term" value="F:serine-type endopeptidase activity"/>
    <property type="evidence" value="ECO:0007669"/>
    <property type="project" value="UniProtKB-UniRule"/>
</dbReference>
<dbReference type="InterPro" id="IPR048384">
    <property type="entry name" value="TPPII_GBD"/>
</dbReference>
<dbReference type="SUPFAM" id="SSF52743">
    <property type="entry name" value="Subtilisin-like"/>
    <property type="match status" value="1"/>
</dbReference>
<name>B4HQ07_DROSE</name>
<feature type="domain" description="Tripeptidyl peptidase II C-terminal" evidence="14">
    <location>
        <begin position="1181"/>
        <end position="1248"/>
    </location>
</feature>
<evidence type="ECO:0000256" key="11">
    <source>
        <dbReference type="SAM" id="MobiDB-lite"/>
    </source>
</evidence>
<dbReference type="FunFam" id="3.40.50.200:FF:000003">
    <property type="entry name" value="Tripeptidyl peptidase 2"/>
    <property type="match status" value="1"/>
</dbReference>
<evidence type="ECO:0000259" key="16">
    <source>
        <dbReference type="Pfam" id="PF21316"/>
    </source>
</evidence>
<dbReference type="Gene3D" id="3.40.50.200">
    <property type="entry name" value="Peptidase S8/S53 domain"/>
    <property type="match status" value="1"/>
</dbReference>
<dbReference type="PROSITE" id="PS00138">
    <property type="entry name" value="SUBTILASE_SER"/>
    <property type="match status" value="1"/>
</dbReference>
<organism evidence="18">
    <name type="scientific">Drosophila sechellia</name>
    <name type="common">Fruit fly</name>
    <dbReference type="NCBI Taxonomy" id="7238"/>
    <lineage>
        <taxon>Eukaryota</taxon>
        <taxon>Metazoa</taxon>
        <taxon>Ecdysozoa</taxon>
        <taxon>Arthropoda</taxon>
        <taxon>Hexapoda</taxon>
        <taxon>Insecta</taxon>
        <taxon>Pterygota</taxon>
        <taxon>Neoptera</taxon>
        <taxon>Endopterygota</taxon>
        <taxon>Diptera</taxon>
        <taxon>Brachycera</taxon>
        <taxon>Muscomorpha</taxon>
        <taxon>Ephydroidea</taxon>
        <taxon>Drosophilidae</taxon>
        <taxon>Drosophila</taxon>
        <taxon>Sophophora</taxon>
    </lineage>
</organism>
<dbReference type="GO" id="GO:0004177">
    <property type="term" value="F:aminopeptidase activity"/>
    <property type="evidence" value="ECO:0007669"/>
    <property type="project" value="UniProtKB-KW"/>
</dbReference>
<dbReference type="InterPro" id="IPR048383">
    <property type="entry name" value="TPPII_Ig-like-1"/>
</dbReference>
<dbReference type="InterPro" id="IPR050131">
    <property type="entry name" value="Peptidase_S8_subtilisin-like"/>
</dbReference>
<dbReference type="InterPro" id="IPR022232">
    <property type="entry name" value="TPPII_C_art"/>
</dbReference>
<keyword evidence="5" id="KW-0031">Aminopeptidase</keyword>
<dbReference type="Pfam" id="PF12580">
    <property type="entry name" value="TPPII"/>
    <property type="match status" value="1"/>
</dbReference>
<reference evidence="17 18" key="1">
    <citation type="journal article" date="2007" name="Nature">
        <title>Evolution of genes and genomes on the Drosophila phylogeny.</title>
        <authorList>
            <consortium name="Drosophila 12 Genomes Consortium"/>
            <person name="Clark A.G."/>
            <person name="Eisen M.B."/>
            <person name="Smith D.R."/>
            <person name="Bergman C.M."/>
            <person name="Oliver B."/>
            <person name="Markow T.A."/>
            <person name="Kaufman T.C."/>
            <person name="Kellis M."/>
            <person name="Gelbart W."/>
            <person name="Iyer V.N."/>
            <person name="Pollard D.A."/>
            <person name="Sackton T.B."/>
            <person name="Larracuente A.M."/>
            <person name="Singh N.D."/>
            <person name="Abad J.P."/>
            <person name="Abt D.N."/>
            <person name="Adryan B."/>
            <person name="Aguade M."/>
            <person name="Akashi H."/>
            <person name="Anderson W.W."/>
            <person name="Aquadro C.F."/>
            <person name="Ardell D.H."/>
            <person name="Arguello R."/>
            <person name="Artieri C.G."/>
            <person name="Barbash D.A."/>
            <person name="Barker D."/>
            <person name="Barsanti P."/>
            <person name="Batterham P."/>
            <person name="Batzoglou S."/>
            <person name="Begun D."/>
            <person name="Bhutkar A."/>
            <person name="Blanco E."/>
            <person name="Bosak S.A."/>
            <person name="Bradley R.K."/>
            <person name="Brand A.D."/>
            <person name="Brent M.R."/>
            <person name="Brooks A.N."/>
            <person name="Brown R.H."/>
            <person name="Butlin R.K."/>
            <person name="Caggese C."/>
            <person name="Calvi B.R."/>
            <person name="Bernardo de Carvalho A."/>
            <person name="Caspi A."/>
            <person name="Castrezana S."/>
            <person name="Celniker S.E."/>
            <person name="Chang J.L."/>
            <person name="Chapple C."/>
            <person name="Chatterji S."/>
            <person name="Chinwalla A."/>
            <person name="Civetta A."/>
            <person name="Clifton S.W."/>
            <person name="Comeron J.M."/>
            <person name="Costello J.C."/>
            <person name="Coyne J.A."/>
            <person name="Daub J."/>
            <person name="David R.G."/>
            <person name="Delcher A.L."/>
            <person name="Delehaunty K."/>
            <person name="Do C.B."/>
            <person name="Ebling H."/>
            <person name="Edwards K."/>
            <person name="Eickbush T."/>
            <person name="Evans J.D."/>
            <person name="Filipski A."/>
            <person name="Findeiss S."/>
            <person name="Freyhult E."/>
            <person name="Fulton L."/>
            <person name="Fulton R."/>
            <person name="Garcia A.C."/>
            <person name="Gardiner A."/>
            <person name="Garfield D.A."/>
            <person name="Garvin B.E."/>
            <person name="Gibson G."/>
            <person name="Gilbert D."/>
            <person name="Gnerre S."/>
            <person name="Godfrey J."/>
            <person name="Good R."/>
            <person name="Gotea V."/>
            <person name="Gravely B."/>
            <person name="Greenberg A.J."/>
            <person name="Griffiths-Jones S."/>
            <person name="Gross S."/>
            <person name="Guigo R."/>
            <person name="Gustafson E.A."/>
            <person name="Haerty W."/>
            <person name="Hahn M.W."/>
            <person name="Halligan D.L."/>
            <person name="Halpern A.L."/>
            <person name="Halter G.M."/>
            <person name="Han M.V."/>
            <person name="Heger A."/>
            <person name="Hillier L."/>
            <person name="Hinrichs A.S."/>
            <person name="Holmes I."/>
            <person name="Hoskins R.A."/>
            <person name="Hubisz M.J."/>
            <person name="Hultmark D."/>
            <person name="Huntley M.A."/>
            <person name="Jaffe D.B."/>
            <person name="Jagadeeshan S."/>
            <person name="Jeck W.R."/>
            <person name="Johnson J."/>
            <person name="Jones C.D."/>
            <person name="Jordan W.C."/>
            <person name="Karpen G.H."/>
            <person name="Kataoka E."/>
            <person name="Keightley P.D."/>
            <person name="Kheradpour P."/>
            <person name="Kirkness E.F."/>
            <person name="Koerich L.B."/>
            <person name="Kristiansen K."/>
            <person name="Kudrna D."/>
            <person name="Kulathinal R.J."/>
            <person name="Kumar S."/>
            <person name="Kwok R."/>
            <person name="Lander E."/>
            <person name="Langley C.H."/>
            <person name="Lapoint R."/>
            <person name="Lazzaro B.P."/>
            <person name="Lee S.J."/>
            <person name="Levesque L."/>
            <person name="Li R."/>
            <person name="Lin C.F."/>
            <person name="Lin M.F."/>
            <person name="Lindblad-Toh K."/>
            <person name="Llopart A."/>
            <person name="Long M."/>
            <person name="Low L."/>
            <person name="Lozovsky E."/>
            <person name="Lu J."/>
            <person name="Luo M."/>
            <person name="Machado C.A."/>
            <person name="Makalowski W."/>
            <person name="Marzo M."/>
            <person name="Matsuda M."/>
            <person name="Matzkin L."/>
            <person name="McAllister B."/>
            <person name="McBride C.S."/>
            <person name="McKernan B."/>
            <person name="McKernan K."/>
            <person name="Mendez-Lago M."/>
            <person name="Minx P."/>
            <person name="Mollenhauer M.U."/>
            <person name="Montooth K."/>
            <person name="Mount S.M."/>
            <person name="Mu X."/>
            <person name="Myers E."/>
            <person name="Negre B."/>
            <person name="Newfeld S."/>
            <person name="Nielsen R."/>
            <person name="Noor M.A."/>
            <person name="O'Grady P."/>
            <person name="Pachter L."/>
            <person name="Papaceit M."/>
            <person name="Parisi M.J."/>
            <person name="Parisi M."/>
            <person name="Parts L."/>
            <person name="Pedersen J.S."/>
            <person name="Pesole G."/>
            <person name="Phillippy A.M."/>
            <person name="Ponting C.P."/>
            <person name="Pop M."/>
            <person name="Porcelli D."/>
            <person name="Powell J.R."/>
            <person name="Prohaska S."/>
            <person name="Pruitt K."/>
            <person name="Puig M."/>
            <person name="Quesneville H."/>
            <person name="Ram K.R."/>
            <person name="Rand D."/>
            <person name="Rasmussen M.D."/>
            <person name="Reed L.K."/>
            <person name="Reenan R."/>
            <person name="Reily A."/>
            <person name="Remington K.A."/>
            <person name="Rieger T.T."/>
            <person name="Ritchie M.G."/>
            <person name="Robin C."/>
            <person name="Rogers Y.H."/>
            <person name="Rohde C."/>
            <person name="Rozas J."/>
            <person name="Rubenfield M.J."/>
            <person name="Ruiz A."/>
            <person name="Russo S."/>
            <person name="Salzberg S.L."/>
            <person name="Sanchez-Gracia A."/>
            <person name="Saranga D.J."/>
            <person name="Sato H."/>
            <person name="Schaeffer S.W."/>
            <person name="Schatz M.C."/>
            <person name="Schlenke T."/>
            <person name="Schwartz R."/>
            <person name="Segarra C."/>
            <person name="Singh R.S."/>
            <person name="Sirot L."/>
            <person name="Sirota M."/>
            <person name="Sisneros N.B."/>
            <person name="Smith C.D."/>
            <person name="Smith T.F."/>
            <person name="Spieth J."/>
            <person name="Stage D.E."/>
            <person name="Stark A."/>
            <person name="Stephan W."/>
            <person name="Strausberg R.L."/>
            <person name="Strempel S."/>
            <person name="Sturgill D."/>
            <person name="Sutton G."/>
            <person name="Sutton G.G."/>
            <person name="Tao W."/>
            <person name="Teichmann S."/>
            <person name="Tobari Y.N."/>
            <person name="Tomimura Y."/>
            <person name="Tsolas J.M."/>
            <person name="Valente V.L."/>
            <person name="Venter E."/>
            <person name="Venter J.C."/>
            <person name="Vicario S."/>
            <person name="Vieira F.G."/>
            <person name="Vilella A.J."/>
            <person name="Villasante A."/>
            <person name="Walenz B."/>
            <person name="Wang J."/>
            <person name="Wasserman M."/>
            <person name="Watts T."/>
            <person name="Wilson D."/>
            <person name="Wilson R.K."/>
            <person name="Wing R.A."/>
            <person name="Wolfner M.F."/>
            <person name="Wong A."/>
            <person name="Wong G.K."/>
            <person name="Wu C.I."/>
            <person name="Wu G."/>
            <person name="Yamamoto D."/>
            <person name="Yang H.P."/>
            <person name="Yang S.P."/>
            <person name="Yorke J.A."/>
            <person name="Yoshida K."/>
            <person name="Zdobnov E."/>
            <person name="Zhang P."/>
            <person name="Zhang Y."/>
            <person name="Zimin A.V."/>
            <person name="Baldwin J."/>
            <person name="Abdouelleil A."/>
            <person name="Abdulkadir J."/>
            <person name="Abebe A."/>
            <person name="Abera B."/>
            <person name="Abreu J."/>
            <person name="Acer S.C."/>
            <person name="Aftuck L."/>
            <person name="Alexander A."/>
            <person name="An P."/>
            <person name="Anderson E."/>
            <person name="Anderson S."/>
            <person name="Arachi H."/>
            <person name="Azer M."/>
            <person name="Bachantsang P."/>
            <person name="Barry A."/>
            <person name="Bayul T."/>
            <person name="Berlin A."/>
            <person name="Bessette D."/>
            <person name="Bloom T."/>
            <person name="Blye J."/>
            <person name="Boguslavskiy L."/>
            <person name="Bonnet C."/>
            <person name="Boukhgalter B."/>
            <person name="Bourzgui I."/>
            <person name="Brown A."/>
            <person name="Cahill P."/>
            <person name="Channer S."/>
            <person name="Cheshatsang Y."/>
            <person name="Chuda L."/>
            <person name="Citroen M."/>
            <person name="Collymore A."/>
            <person name="Cooke P."/>
            <person name="Costello M."/>
            <person name="D'Aco K."/>
            <person name="Daza R."/>
            <person name="De Haan G."/>
            <person name="DeGray S."/>
            <person name="DeMaso C."/>
            <person name="Dhargay N."/>
            <person name="Dooley K."/>
            <person name="Dooley E."/>
            <person name="Doricent M."/>
            <person name="Dorje P."/>
            <person name="Dorjee K."/>
            <person name="Dupes A."/>
            <person name="Elong R."/>
            <person name="Falk J."/>
            <person name="Farina A."/>
            <person name="Faro S."/>
            <person name="Ferguson D."/>
            <person name="Fisher S."/>
            <person name="Foley C.D."/>
            <person name="Franke A."/>
            <person name="Friedrich D."/>
            <person name="Gadbois L."/>
            <person name="Gearin G."/>
            <person name="Gearin C.R."/>
            <person name="Giannoukos G."/>
            <person name="Goode T."/>
            <person name="Graham J."/>
            <person name="Grandbois E."/>
            <person name="Grewal S."/>
            <person name="Gyaltsen K."/>
            <person name="Hafez N."/>
            <person name="Hagos B."/>
            <person name="Hall J."/>
            <person name="Henson C."/>
            <person name="Hollinger A."/>
            <person name="Honan T."/>
            <person name="Huard M.D."/>
            <person name="Hughes L."/>
            <person name="Hurhula B."/>
            <person name="Husby M.E."/>
            <person name="Kamat A."/>
            <person name="Kanga B."/>
            <person name="Kashin S."/>
            <person name="Khazanovich D."/>
            <person name="Kisner P."/>
            <person name="Lance K."/>
            <person name="Lara M."/>
            <person name="Lee W."/>
            <person name="Lennon N."/>
            <person name="Letendre F."/>
            <person name="LeVine R."/>
            <person name="Lipovsky A."/>
            <person name="Liu X."/>
            <person name="Liu J."/>
            <person name="Liu S."/>
            <person name="Lokyitsang T."/>
            <person name="Lokyitsang Y."/>
            <person name="Lubonja R."/>
            <person name="Lui A."/>
            <person name="MacDonald P."/>
            <person name="Magnisalis V."/>
            <person name="Maru K."/>
            <person name="Matthews C."/>
            <person name="McCusker W."/>
            <person name="McDonough S."/>
            <person name="Mehta T."/>
            <person name="Meldrim J."/>
            <person name="Meneus L."/>
            <person name="Mihai O."/>
            <person name="Mihalev A."/>
            <person name="Mihova T."/>
            <person name="Mittelman R."/>
            <person name="Mlenga V."/>
            <person name="Montmayeur A."/>
            <person name="Mulrain L."/>
            <person name="Navidi A."/>
            <person name="Naylor J."/>
            <person name="Negash T."/>
            <person name="Nguyen T."/>
            <person name="Nguyen N."/>
            <person name="Nicol R."/>
            <person name="Norbu C."/>
            <person name="Norbu N."/>
            <person name="Novod N."/>
            <person name="O'Neill B."/>
            <person name="Osman S."/>
            <person name="Markiewicz E."/>
            <person name="Oyono O.L."/>
            <person name="Patti C."/>
            <person name="Phunkhang P."/>
            <person name="Pierre F."/>
            <person name="Priest M."/>
            <person name="Raghuraman S."/>
            <person name="Rege F."/>
            <person name="Reyes R."/>
            <person name="Rise C."/>
            <person name="Rogov P."/>
            <person name="Ross K."/>
            <person name="Ryan E."/>
            <person name="Settipalli S."/>
            <person name="Shea T."/>
            <person name="Sherpa N."/>
            <person name="Shi L."/>
            <person name="Shih D."/>
            <person name="Sparrow T."/>
            <person name="Spaulding J."/>
            <person name="Stalker J."/>
            <person name="Stange-Thomann N."/>
            <person name="Stavropoulos S."/>
            <person name="Stone C."/>
            <person name="Strader C."/>
            <person name="Tesfaye S."/>
            <person name="Thomson T."/>
            <person name="Thoulutsang Y."/>
            <person name="Thoulutsang D."/>
            <person name="Topham K."/>
            <person name="Topping I."/>
            <person name="Tsamla T."/>
            <person name="Vassiliev H."/>
            <person name="Vo A."/>
            <person name="Wangchuk T."/>
            <person name="Wangdi T."/>
            <person name="Weiand M."/>
            <person name="Wilkinson J."/>
            <person name="Wilson A."/>
            <person name="Yadav S."/>
            <person name="Young G."/>
            <person name="Yu Q."/>
            <person name="Zembek L."/>
            <person name="Zhong D."/>
            <person name="Zimmer A."/>
            <person name="Zwirko Z."/>
            <person name="Jaffe D.B."/>
            <person name="Alvarez P."/>
            <person name="Brockman W."/>
            <person name="Butler J."/>
            <person name="Chin C."/>
            <person name="Gnerre S."/>
            <person name="Grabherr M."/>
            <person name="Kleber M."/>
            <person name="Mauceli E."/>
            <person name="MacCallum I."/>
        </authorList>
    </citation>
    <scope>NUCLEOTIDE SEQUENCE [LARGE SCALE GENOMIC DNA]</scope>
    <source>
        <strain evidence="18">Rob3c / Tucson 14021-0248.25</strain>
    </source>
</reference>
<dbReference type="FunFam" id="2.60.40.3170:FF:000003">
    <property type="entry name" value="tripeptidyl-peptidase 2"/>
    <property type="match status" value="1"/>
</dbReference>
<dbReference type="GO" id="GO:0008240">
    <property type="term" value="F:tripeptidyl-peptidase activity"/>
    <property type="evidence" value="ECO:0007669"/>
    <property type="project" value="UniProtKB-EC"/>
</dbReference>
<accession>B4HQ07</accession>
<feature type="compositionally biased region" description="Polar residues" evidence="11">
    <location>
        <begin position="67"/>
        <end position="77"/>
    </location>
</feature>
<proteinExistence type="inferred from homology"/>
<feature type="domain" description="Peptidase S8/S53" evidence="12">
    <location>
        <begin position="122"/>
        <end position="600"/>
    </location>
</feature>
<dbReference type="OMA" id="SLRDFQC"/>
<evidence type="ECO:0000256" key="9">
    <source>
        <dbReference type="ARBA" id="ARBA00032232"/>
    </source>
</evidence>
<dbReference type="InterPro" id="IPR046939">
    <property type="entry name" value="TPPII_C_sf"/>
</dbReference>
<dbReference type="EMBL" id="CH480816">
    <property type="protein sequence ID" value="EDW47670.1"/>
    <property type="molecule type" value="Genomic_DNA"/>
</dbReference>
<evidence type="ECO:0000256" key="8">
    <source>
        <dbReference type="ARBA" id="ARBA00022825"/>
    </source>
</evidence>
<evidence type="ECO:0000313" key="18">
    <source>
        <dbReference type="Proteomes" id="UP000001292"/>
    </source>
</evidence>
<dbReference type="Gene3D" id="2.60.40.3170">
    <property type="match status" value="1"/>
</dbReference>
<dbReference type="Pfam" id="PF00082">
    <property type="entry name" value="Peptidase_S8"/>
    <property type="match status" value="1"/>
</dbReference>